<evidence type="ECO:0000313" key="1">
    <source>
        <dbReference type="Ensembl" id="ENSMMOP00000000970.1"/>
    </source>
</evidence>
<reference evidence="1" key="2">
    <citation type="submission" date="2025-09" db="UniProtKB">
        <authorList>
            <consortium name="Ensembl"/>
        </authorList>
    </citation>
    <scope>IDENTIFICATION</scope>
</reference>
<proteinExistence type="predicted"/>
<accession>A0A3Q4AAL6</accession>
<dbReference type="AlphaFoldDB" id="A0A3Q4AAL6"/>
<dbReference type="Proteomes" id="UP000261620">
    <property type="component" value="Unplaced"/>
</dbReference>
<dbReference type="Ensembl" id="ENSMMOT00000000993.1">
    <property type="protein sequence ID" value="ENSMMOP00000000970.1"/>
    <property type="gene ID" value="ENSMMOG00000000828.1"/>
</dbReference>
<organism evidence="1 2">
    <name type="scientific">Mola mola</name>
    <name type="common">Ocean sunfish</name>
    <name type="synonym">Tetraodon mola</name>
    <dbReference type="NCBI Taxonomy" id="94237"/>
    <lineage>
        <taxon>Eukaryota</taxon>
        <taxon>Metazoa</taxon>
        <taxon>Chordata</taxon>
        <taxon>Craniata</taxon>
        <taxon>Vertebrata</taxon>
        <taxon>Euteleostomi</taxon>
        <taxon>Actinopterygii</taxon>
        <taxon>Neopterygii</taxon>
        <taxon>Teleostei</taxon>
        <taxon>Neoteleostei</taxon>
        <taxon>Acanthomorphata</taxon>
        <taxon>Eupercaria</taxon>
        <taxon>Tetraodontiformes</taxon>
        <taxon>Molidae</taxon>
        <taxon>Mola</taxon>
    </lineage>
</organism>
<keyword evidence="2" id="KW-1185">Reference proteome</keyword>
<protein>
    <submittedName>
        <fullName evidence="1">Uncharacterized protein</fullName>
    </submittedName>
</protein>
<reference evidence="1" key="1">
    <citation type="submission" date="2025-08" db="UniProtKB">
        <authorList>
            <consortium name="Ensembl"/>
        </authorList>
    </citation>
    <scope>IDENTIFICATION</scope>
</reference>
<evidence type="ECO:0000313" key="2">
    <source>
        <dbReference type="Proteomes" id="UP000261620"/>
    </source>
</evidence>
<name>A0A3Q4AAL6_MOLML</name>
<sequence>SLLRPTAHLPPAPYKHCPYRPLTQCCLIFFFSNVVLGEPHKFLHWSDLCLLIVELNGTEGKYRNQEENVEEMLHRTEVRHADMKSVNK</sequence>